<evidence type="ECO:0000313" key="2">
    <source>
        <dbReference type="Proteomes" id="UP000054937"/>
    </source>
</evidence>
<evidence type="ECO:0000313" key="1">
    <source>
        <dbReference type="EMBL" id="KRX01418.1"/>
    </source>
</evidence>
<sequence>MYSFSDSKKLPIIKVVCDCKRQFIQEEFYTCFECQETYCRFCTKQEILEKFCRKCQNKESQTDYNFKTHCSKCFECPFCKNVLSVQLDKQEQSAPQRKKLTYEQLDEQIEKQKEVTKQEEEQLDTQNLIQFPLIPEDNQLQLIKEKSSEKNLQINKYLNTIYDSSDKTLEQELAGFTKANFEFSEYSN</sequence>
<organism evidence="1 2">
    <name type="scientific">Pseudocohnilembus persalinus</name>
    <name type="common">Ciliate</name>
    <dbReference type="NCBI Taxonomy" id="266149"/>
    <lineage>
        <taxon>Eukaryota</taxon>
        <taxon>Sar</taxon>
        <taxon>Alveolata</taxon>
        <taxon>Ciliophora</taxon>
        <taxon>Intramacronucleata</taxon>
        <taxon>Oligohymenophorea</taxon>
        <taxon>Scuticociliatia</taxon>
        <taxon>Philasterida</taxon>
        <taxon>Pseudocohnilembidae</taxon>
        <taxon>Pseudocohnilembus</taxon>
    </lineage>
</organism>
<dbReference type="InParanoid" id="A0A0V0QH11"/>
<accession>A0A0V0QH11</accession>
<dbReference type="OrthoDB" id="283815at2759"/>
<proteinExistence type="predicted"/>
<reference evidence="1 2" key="1">
    <citation type="journal article" date="2015" name="Sci. Rep.">
        <title>Genome of the facultative scuticociliatosis pathogen Pseudocohnilembus persalinus provides insight into its virulence through horizontal gene transfer.</title>
        <authorList>
            <person name="Xiong J."/>
            <person name="Wang G."/>
            <person name="Cheng J."/>
            <person name="Tian M."/>
            <person name="Pan X."/>
            <person name="Warren A."/>
            <person name="Jiang C."/>
            <person name="Yuan D."/>
            <person name="Miao W."/>
        </authorList>
    </citation>
    <scope>NUCLEOTIDE SEQUENCE [LARGE SCALE GENOMIC DNA]</scope>
    <source>
        <strain evidence="1">36N120E</strain>
    </source>
</reference>
<dbReference type="EMBL" id="LDAU01000170">
    <property type="protein sequence ID" value="KRX01418.1"/>
    <property type="molecule type" value="Genomic_DNA"/>
</dbReference>
<gene>
    <name evidence="1" type="ORF">PPERSA_01321</name>
</gene>
<protein>
    <submittedName>
        <fullName evidence="1">Uncharacterized protein</fullName>
    </submittedName>
</protein>
<name>A0A0V0QH11_PSEPJ</name>
<dbReference type="AlphaFoldDB" id="A0A0V0QH11"/>
<keyword evidence="2" id="KW-1185">Reference proteome</keyword>
<comment type="caution">
    <text evidence="1">The sequence shown here is derived from an EMBL/GenBank/DDBJ whole genome shotgun (WGS) entry which is preliminary data.</text>
</comment>
<dbReference type="Proteomes" id="UP000054937">
    <property type="component" value="Unassembled WGS sequence"/>
</dbReference>